<dbReference type="AlphaFoldDB" id="A0A4C1SB34"/>
<accession>A0A4C1SB34</accession>
<sequence length="129" mass="15098">MDNNRSELNQIVLLLAIECVAKLMRDKKKRRRVWVRDWISRREDFGASSCLLKEMRQEDPDGYRNHLRMLTEKFDELLGKIVDKITKNDTHMRNAIPATTKLEITLRFLATGDSFVSLEALYRVGKSTI</sequence>
<protein>
    <submittedName>
        <fullName evidence="1">Uncharacterized protein</fullName>
    </submittedName>
</protein>
<name>A0A4C1SB34_EUMVA</name>
<proteinExistence type="predicted"/>
<organism evidence="1 2">
    <name type="scientific">Eumeta variegata</name>
    <name type="common">Bagworm moth</name>
    <name type="synonym">Eumeta japonica</name>
    <dbReference type="NCBI Taxonomy" id="151549"/>
    <lineage>
        <taxon>Eukaryota</taxon>
        <taxon>Metazoa</taxon>
        <taxon>Ecdysozoa</taxon>
        <taxon>Arthropoda</taxon>
        <taxon>Hexapoda</taxon>
        <taxon>Insecta</taxon>
        <taxon>Pterygota</taxon>
        <taxon>Neoptera</taxon>
        <taxon>Endopterygota</taxon>
        <taxon>Lepidoptera</taxon>
        <taxon>Glossata</taxon>
        <taxon>Ditrysia</taxon>
        <taxon>Tineoidea</taxon>
        <taxon>Psychidae</taxon>
        <taxon>Oiketicinae</taxon>
        <taxon>Eumeta</taxon>
    </lineage>
</organism>
<evidence type="ECO:0000313" key="1">
    <source>
        <dbReference type="EMBL" id="GBO99314.1"/>
    </source>
</evidence>
<dbReference type="STRING" id="151549.A0A4C1SB34"/>
<dbReference type="EMBL" id="BGZK01000002">
    <property type="protein sequence ID" value="GBO99314.1"/>
    <property type="molecule type" value="Genomic_DNA"/>
</dbReference>
<dbReference type="Proteomes" id="UP000299102">
    <property type="component" value="Unassembled WGS sequence"/>
</dbReference>
<reference evidence="1 2" key="1">
    <citation type="journal article" date="2019" name="Commun. Biol.">
        <title>The bagworm genome reveals a unique fibroin gene that provides high tensile strength.</title>
        <authorList>
            <person name="Kono N."/>
            <person name="Nakamura H."/>
            <person name="Ohtoshi R."/>
            <person name="Tomita M."/>
            <person name="Numata K."/>
            <person name="Arakawa K."/>
        </authorList>
    </citation>
    <scope>NUCLEOTIDE SEQUENCE [LARGE SCALE GENOMIC DNA]</scope>
</reference>
<gene>
    <name evidence="1" type="ORF">EVAR_564_1</name>
</gene>
<dbReference type="OrthoDB" id="1681765at2759"/>
<comment type="caution">
    <text evidence="1">The sequence shown here is derived from an EMBL/GenBank/DDBJ whole genome shotgun (WGS) entry which is preliminary data.</text>
</comment>
<keyword evidence="2" id="KW-1185">Reference proteome</keyword>
<evidence type="ECO:0000313" key="2">
    <source>
        <dbReference type="Proteomes" id="UP000299102"/>
    </source>
</evidence>